<keyword evidence="12" id="KW-0547">Nucleotide-binding</keyword>
<dbReference type="InterPro" id="IPR036890">
    <property type="entry name" value="HATPase_C_sf"/>
</dbReference>
<evidence type="ECO:0000259" key="9">
    <source>
        <dbReference type="PROSITE" id="PS50046"/>
    </source>
</evidence>
<dbReference type="EMBL" id="JBBWYZ010000022">
    <property type="protein sequence ID" value="MEK9514419.1"/>
    <property type="molecule type" value="Genomic_DNA"/>
</dbReference>
<keyword evidence="6" id="KW-0418">Kinase</keyword>
<dbReference type="RefSeq" id="WP_046320810.1">
    <property type="nucleotide sequence ID" value="NZ_JBBWYZ010000022.1"/>
</dbReference>
<feature type="modified residue" description="4-aspartylphosphate" evidence="8">
    <location>
        <position position="551"/>
    </location>
</feature>
<feature type="domain" description="Histidine kinase" evidence="10">
    <location>
        <begin position="253"/>
        <end position="478"/>
    </location>
</feature>
<dbReference type="GO" id="GO:0005524">
    <property type="term" value="F:ATP binding"/>
    <property type="evidence" value="ECO:0007669"/>
    <property type="project" value="UniProtKB-KW"/>
</dbReference>
<dbReference type="InterPro" id="IPR003018">
    <property type="entry name" value="GAF"/>
</dbReference>
<dbReference type="SUPFAM" id="SSF52172">
    <property type="entry name" value="CheY-like"/>
    <property type="match status" value="1"/>
</dbReference>
<dbReference type="InterPro" id="IPR003661">
    <property type="entry name" value="HisK_dim/P_dom"/>
</dbReference>
<dbReference type="SMART" id="SM00065">
    <property type="entry name" value="GAF"/>
    <property type="match status" value="1"/>
</dbReference>
<comment type="similarity">
    <text evidence="2">In the N-terminal section; belongs to the phytochrome family.</text>
</comment>
<dbReference type="EC" id="2.7.13.3" evidence="3"/>
<dbReference type="PROSITE" id="PS50046">
    <property type="entry name" value="PHYTOCHROME_2"/>
    <property type="match status" value="1"/>
</dbReference>
<evidence type="ECO:0000256" key="3">
    <source>
        <dbReference type="ARBA" id="ARBA00012438"/>
    </source>
</evidence>
<dbReference type="Gene3D" id="3.30.450.40">
    <property type="match status" value="1"/>
</dbReference>
<dbReference type="InterPro" id="IPR001789">
    <property type="entry name" value="Sig_transdc_resp-reg_receiver"/>
</dbReference>
<dbReference type="SUPFAM" id="SSF55874">
    <property type="entry name" value="ATPase domain of HSP90 chaperone/DNA topoisomerase II/histidine kinase"/>
    <property type="match status" value="1"/>
</dbReference>
<dbReference type="SMART" id="SM00388">
    <property type="entry name" value="HisKA"/>
    <property type="match status" value="1"/>
</dbReference>
<sequence>MDDSLNKQLERERLLNQVTTQIRQSLDLSVILSTAVQQLREFLQVDRLVIYQLNSYQVQTGDHTKDLSPDVDEPDLNTEIPVPQADRHDQIHGSITYEAKSSDAIASLLDWEEADRCFAQVPEYQQYYQKSIIHCIPNIKLYYQSSPELYSILQQKQVTAQLVAPILVQKQLWGILIAHQCFSDRQWKESEQKFISKITQHLSIAIYQAQLYAQVQQQKQTLERRVKERTQALHDALLAAQCANRAKSEFLATMSHELRTPLTHVIGISSTLLRLYSQPDNFPALPLEKQKHYLQTIHDSGENLLALINDILDLSQVESGKTVLKFSEFSLQKLAQQCLHTLRDFAKEKGVNVNLQIKVDQDLFRADYRRVRQILLNLLSNAIKFTPKGGRVTLTVSRKDKTAIFQVKDTGIGISKEQQSLLFEKFQQLDSPYRRQYGGTGLGLALTKQLVELHGGSIQFESEVGLGTKFTVYIPIQPLINKSSSNYKTSLPSMYTDTPQGRLVLIEDDEETATLICELLTAAGYQVVWLMDGLTALATIQLLKPDAIFIDLHISGQDGYDIVRHLREDATTQKIKIVALTTNSDEQEQSLQFGVDKCLNKPILPNQLLNQVESLNLGMGTKNYD</sequence>
<evidence type="ECO:0000256" key="2">
    <source>
        <dbReference type="ARBA" id="ARBA00006402"/>
    </source>
</evidence>
<evidence type="ECO:0000256" key="7">
    <source>
        <dbReference type="ARBA" id="ARBA00023012"/>
    </source>
</evidence>
<dbReference type="SUPFAM" id="SSF47384">
    <property type="entry name" value="Homodimeric domain of signal transducing histidine kinase"/>
    <property type="match status" value="1"/>
</dbReference>
<dbReference type="InterPro" id="IPR005467">
    <property type="entry name" value="His_kinase_dom"/>
</dbReference>
<evidence type="ECO:0000259" key="10">
    <source>
        <dbReference type="PROSITE" id="PS50109"/>
    </source>
</evidence>
<gene>
    <name evidence="12" type="ORF">AAEJ74_22855</name>
</gene>
<dbReference type="PANTHER" id="PTHR43047:SF63">
    <property type="entry name" value="HISTIDINE KINASE"/>
    <property type="match status" value="1"/>
</dbReference>
<dbReference type="Pfam" id="PF00512">
    <property type="entry name" value="HisKA"/>
    <property type="match status" value="1"/>
</dbReference>
<dbReference type="Pfam" id="PF01590">
    <property type="entry name" value="GAF"/>
    <property type="match status" value="1"/>
</dbReference>
<feature type="domain" description="Phytochrome chromophore attachment site" evidence="9">
    <location>
        <begin position="27"/>
        <end position="201"/>
    </location>
</feature>
<dbReference type="CDD" id="cd16922">
    <property type="entry name" value="HATPase_EvgS-ArcB-TorS-like"/>
    <property type="match status" value="1"/>
</dbReference>
<dbReference type="Proteomes" id="UP001387447">
    <property type="component" value="Unassembled WGS sequence"/>
</dbReference>
<dbReference type="InterPro" id="IPR029016">
    <property type="entry name" value="GAF-like_dom_sf"/>
</dbReference>
<name>A0ABU9ESN1_LIMFS</name>
<dbReference type="InterPro" id="IPR011006">
    <property type="entry name" value="CheY-like_superfamily"/>
</dbReference>
<feature type="domain" description="Response regulatory" evidence="11">
    <location>
        <begin position="502"/>
        <end position="616"/>
    </location>
</feature>
<dbReference type="InterPro" id="IPR036097">
    <property type="entry name" value="HisK_dim/P_sf"/>
</dbReference>
<dbReference type="PRINTS" id="PR00344">
    <property type="entry name" value="BCTRLSENSOR"/>
</dbReference>
<dbReference type="Gene3D" id="3.30.565.10">
    <property type="entry name" value="Histidine kinase-like ATPase, C-terminal domain"/>
    <property type="match status" value="1"/>
</dbReference>
<keyword evidence="7" id="KW-0902">Two-component regulatory system</keyword>
<dbReference type="CDD" id="cd00082">
    <property type="entry name" value="HisKA"/>
    <property type="match status" value="1"/>
</dbReference>
<evidence type="ECO:0000256" key="1">
    <source>
        <dbReference type="ARBA" id="ARBA00000085"/>
    </source>
</evidence>
<dbReference type="Pfam" id="PF00072">
    <property type="entry name" value="Response_reg"/>
    <property type="match status" value="1"/>
</dbReference>
<comment type="caution">
    <text evidence="12">The sequence shown here is derived from an EMBL/GenBank/DDBJ whole genome shotgun (WGS) entry which is preliminary data.</text>
</comment>
<dbReference type="PROSITE" id="PS50110">
    <property type="entry name" value="RESPONSE_REGULATORY"/>
    <property type="match status" value="1"/>
</dbReference>
<dbReference type="InterPro" id="IPR003594">
    <property type="entry name" value="HATPase_dom"/>
</dbReference>
<dbReference type="PANTHER" id="PTHR43047">
    <property type="entry name" value="TWO-COMPONENT HISTIDINE PROTEIN KINASE"/>
    <property type="match status" value="1"/>
</dbReference>
<keyword evidence="5" id="KW-0808">Transferase</keyword>
<dbReference type="Gene3D" id="3.40.50.2300">
    <property type="match status" value="1"/>
</dbReference>
<organism evidence="12 13">
    <name type="scientific">Limnospira fusiformis PMC 851.14</name>
    <dbReference type="NCBI Taxonomy" id="2219512"/>
    <lineage>
        <taxon>Bacteria</taxon>
        <taxon>Bacillati</taxon>
        <taxon>Cyanobacteriota</taxon>
        <taxon>Cyanophyceae</taxon>
        <taxon>Oscillatoriophycideae</taxon>
        <taxon>Oscillatoriales</taxon>
        <taxon>Sirenicapillariaceae</taxon>
        <taxon>Limnospira</taxon>
    </lineage>
</organism>
<keyword evidence="13" id="KW-1185">Reference proteome</keyword>
<dbReference type="SMART" id="SM00448">
    <property type="entry name" value="REC"/>
    <property type="match status" value="1"/>
</dbReference>
<evidence type="ECO:0000256" key="5">
    <source>
        <dbReference type="ARBA" id="ARBA00022679"/>
    </source>
</evidence>
<evidence type="ECO:0000256" key="8">
    <source>
        <dbReference type="PROSITE-ProRule" id="PRU00169"/>
    </source>
</evidence>
<dbReference type="PROSITE" id="PS50109">
    <property type="entry name" value="HIS_KIN"/>
    <property type="match status" value="1"/>
</dbReference>
<proteinExistence type="inferred from homology"/>
<dbReference type="Pfam" id="PF02518">
    <property type="entry name" value="HATPase_c"/>
    <property type="match status" value="1"/>
</dbReference>
<dbReference type="Gene3D" id="1.10.287.130">
    <property type="match status" value="1"/>
</dbReference>
<keyword evidence="12" id="KW-0067">ATP-binding</keyword>
<reference evidence="12 13" key="1">
    <citation type="journal article" date="2024" name="Front. Microbiol.">
        <title>Transcriptomic insights into the dominance of two phototrophs throughout the water column of a tropical hypersaline-alkaline crater lake (Dziani Dzaha, Mayotte).</title>
        <authorList>
            <person name="Duperron S."/>
            <person name="Halary S."/>
            <person name="Bouly J.-P."/>
            <person name="Roussel T."/>
            <person name="Hugoni M."/>
            <person name="Bruto M."/>
            <person name="Oger P."/>
            <person name="Duval C."/>
            <person name="Woo A."/>
            <person name="Jezequiel D."/>
            <person name="Ader M."/>
            <person name="Leboulanger C."/>
            <person name="Agogue H."/>
            <person name="Grossi V."/>
            <person name="Trousselier M."/>
            <person name="Bernard C."/>
        </authorList>
    </citation>
    <scope>NUCLEOTIDE SEQUENCE [LARGE SCALE GENOMIC DNA]</scope>
    <source>
        <strain evidence="12 13">PMC 851.14</strain>
    </source>
</reference>
<keyword evidence="4 8" id="KW-0597">Phosphoprotein</keyword>
<accession>A0ABU9ESN1</accession>
<comment type="catalytic activity">
    <reaction evidence="1">
        <text>ATP + protein L-histidine = ADP + protein N-phospho-L-histidine.</text>
        <dbReference type="EC" id="2.7.13.3"/>
    </reaction>
</comment>
<dbReference type="SMART" id="SM00387">
    <property type="entry name" value="HATPase_c"/>
    <property type="match status" value="1"/>
</dbReference>
<evidence type="ECO:0000313" key="13">
    <source>
        <dbReference type="Proteomes" id="UP001387447"/>
    </source>
</evidence>
<evidence type="ECO:0000259" key="11">
    <source>
        <dbReference type="PROSITE" id="PS50110"/>
    </source>
</evidence>
<evidence type="ECO:0000256" key="4">
    <source>
        <dbReference type="ARBA" id="ARBA00022553"/>
    </source>
</evidence>
<evidence type="ECO:0000313" key="12">
    <source>
        <dbReference type="EMBL" id="MEK9514419.1"/>
    </source>
</evidence>
<evidence type="ECO:0000256" key="6">
    <source>
        <dbReference type="ARBA" id="ARBA00022777"/>
    </source>
</evidence>
<dbReference type="InterPro" id="IPR004358">
    <property type="entry name" value="Sig_transdc_His_kin-like_C"/>
</dbReference>
<dbReference type="InterPro" id="IPR016132">
    <property type="entry name" value="Phyto_chromo_attachment"/>
</dbReference>
<dbReference type="SUPFAM" id="SSF55781">
    <property type="entry name" value="GAF domain-like"/>
    <property type="match status" value="1"/>
</dbReference>
<protein>
    <recommendedName>
        <fullName evidence="3">histidine kinase</fullName>
        <ecNumber evidence="3">2.7.13.3</ecNumber>
    </recommendedName>
</protein>